<evidence type="ECO:0000313" key="1">
    <source>
        <dbReference type="EMBL" id="TQB68033.1"/>
    </source>
</evidence>
<evidence type="ECO:0000313" key="2">
    <source>
        <dbReference type="Proteomes" id="UP000319663"/>
    </source>
</evidence>
<comment type="caution">
    <text evidence="1">The sequence shown here is derived from an EMBL/GenBank/DDBJ whole genome shotgun (WGS) entry which is preliminary data.</text>
</comment>
<dbReference type="AlphaFoldDB" id="A0A507QJQ1"/>
<gene>
    <name evidence="1" type="ORF">MPDQ_004154</name>
</gene>
<reference evidence="1 2" key="1">
    <citation type="submission" date="2019-06" db="EMBL/GenBank/DDBJ databases">
        <title>Wine fermentation using esterase from Monascus purpureus.</title>
        <authorList>
            <person name="Geng C."/>
            <person name="Zhang Y."/>
        </authorList>
    </citation>
    <scope>NUCLEOTIDE SEQUENCE [LARGE SCALE GENOMIC DNA]</scope>
    <source>
        <strain evidence="1">HQ1</strain>
    </source>
</reference>
<organism evidence="1 2">
    <name type="scientific">Monascus purpureus</name>
    <name type="common">Red mold</name>
    <name type="synonym">Monascus anka</name>
    <dbReference type="NCBI Taxonomy" id="5098"/>
    <lineage>
        <taxon>Eukaryota</taxon>
        <taxon>Fungi</taxon>
        <taxon>Dikarya</taxon>
        <taxon>Ascomycota</taxon>
        <taxon>Pezizomycotina</taxon>
        <taxon>Eurotiomycetes</taxon>
        <taxon>Eurotiomycetidae</taxon>
        <taxon>Eurotiales</taxon>
        <taxon>Aspergillaceae</taxon>
        <taxon>Monascus</taxon>
    </lineage>
</organism>
<keyword evidence="2" id="KW-1185">Reference proteome</keyword>
<protein>
    <submittedName>
        <fullName evidence="1">Uncharacterized protein</fullName>
    </submittedName>
</protein>
<sequence>MSQGYRKVVAVVIVIVPGRAGRSLDASGEAPRWSRRWARRHLDFRTMAEQDTGIQTRPGTRKEPRGLVIAEPEQAGFLATLPVTAMSSWSLAAMEKTTAGQLMMPDEASASARLSGGVHTAFPRFVLTGLWSSQSRRGDGHSLIRFQRDRQDRSAEPQSWNFKRPRILCRGAAPIGLCVR</sequence>
<dbReference type="EMBL" id="VIFY01000262">
    <property type="protein sequence ID" value="TQB68033.1"/>
    <property type="molecule type" value="Genomic_DNA"/>
</dbReference>
<accession>A0A507QJQ1</accession>
<name>A0A507QJQ1_MONPU</name>
<proteinExistence type="predicted"/>
<dbReference type="Proteomes" id="UP000319663">
    <property type="component" value="Unassembled WGS sequence"/>
</dbReference>